<dbReference type="Pfam" id="PF02954">
    <property type="entry name" value="HTH_8"/>
    <property type="match status" value="1"/>
</dbReference>
<organism evidence="2 3">
    <name type="scientific">Lactococcus nasutitermitis</name>
    <dbReference type="NCBI Taxonomy" id="1652957"/>
    <lineage>
        <taxon>Bacteria</taxon>
        <taxon>Bacillati</taxon>
        <taxon>Bacillota</taxon>
        <taxon>Bacilli</taxon>
        <taxon>Lactobacillales</taxon>
        <taxon>Streptococcaceae</taxon>
        <taxon>Lactococcus</taxon>
    </lineage>
</organism>
<dbReference type="InterPro" id="IPR002197">
    <property type="entry name" value="HTH_Fis"/>
</dbReference>
<reference evidence="3" key="1">
    <citation type="journal article" date="2019" name="Int. J. Syst. Evol. Microbiol.">
        <title>The Global Catalogue of Microorganisms (GCM) 10K type strain sequencing project: providing services to taxonomists for standard genome sequencing and annotation.</title>
        <authorList>
            <consortium name="The Broad Institute Genomics Platform"/>
            <consortium name="The Broad Institute Genome Sequencing Center for Infectious Disease"/>
            <person name="Wu L."/>
            <person name="Ma J."/>
        </authorList>
    </citation>
    <scope>NUCLEOTIDE SEQUENCE [LARGE SCALE GENOMIC DNA]</scope>
    <source>
        <strain evidence="3">CCUG 63287</strain>
    </source>
</reference>
<sequence length="226" mass="26248">METEKLEKIRKLYENVAISELTEREKRLKKLLSAENHDNFSALPAGSYRILQFENSNFPELRNTLELLLPDFVTANKEEKYVVERFSGDNLTKSELFDVLQTLSQDMAQEISAYIGFFVEKSELNKMYQEERKAFSKKQTFSEFIIAQSLEKNESTILQKIRSALLADSENIELVRALYQTNGNQAQAAKILYVHRNTLLNKIKKYEQKYSLQLIGSDLILAYNLL</sequence>
<dbReference type="SUPFAM" id="SSF46689">
    <property type="entry name" value="Homeodomain-like"/>
    <property type="match status" value="1"/>
</dbReference>
<dbReference type="Proteomes" id="UP001595987">
    <property type="component" value="Unassembled WGS sequence"/>
</dbReference>
<proteinExistence type="predicted"/>
<dbReference type="PRINTS" id="PR01590">
    <property type="entry name" value="HTHFIS"/>
</dbReference>
<feature type="domain" description="DNA binding HTH" evidence="1">
    <location>
        <begin position="166"/>
        <end position="206"/>
    </location>
</feature>
<keyword evidence="3" id="KW-1185">Reference proteome</keyword>
<comment type="caution">
    <text evidence="2">The sequence shown here is derived from an EMBL/GenBank/DDBJ whole genome shotgun (WGS) entry which is preliminary data.</text>
</comment>
<accession>A0ABV9JEU5</accession>
<gene>
    <name evidence="2" type="ORF">ACFO26_07895</name>
</gene>
<dbReference type="EMBL" id="JBHSGD010000005">
    <property type="protein sequence ID" value="MFC4652831.1"/>
    <property type="molecule type" value="Genomic_DNA"/>
</dbReference>
<evidence type="ECO:0000313" key="2">
    <source>
        <dbReference type="EMBL" id="MFC4652831.1"/>
    </source>
</evidence>
<dbReference type="Gene3D" id="1.10.10.60">
    <property type="entry name" value="Homeodomain-like"/>
    <property type="match status" value="1"/>
</dbReference>
<protein>
    <submittedName>
        <fullName evidence="2">Helix-turn-helix domain-containing protein</fullName>
    </submittedName>
</protein>
<name>A0ABV9JEU5_9LACT</name>
<dbReference type="InterPro" id="IPR009057">
    <property type="entry name" value="Homeodomain-like_sf"/>
</dbReference>
<dbReference type="RefSeq" id="WP_213533137.1">
    <property type="nucleotide sequence ID" value="NZ_BOVQ01000001.1"/>
</dbReference>
<evidence type="ECO:0000259" key="1">
    <source>
        <dbReference type="Pfam" id="PF02954"/>
    </source>
</evidence>
<evidence type="ECO:0000313" key="3">
    <source>
        <dbReference type="Proteomes" id="UP001595987"/>
    </source>
</evidence>